<proteinExistence type="predicted"/>
<feature type="non-terminal residue" evidence="1">
    <location>
        <position position="1"/>
    </location>
</feature>
<reference evidence="1" key="1">
    <citation type="submission" date="2020-04" db="EMBL/GenBank/DDBJ databases">
        <authorList>
            <person name="Alioto T."/>
            <person name="Alioto T."/>
            <person name="Gomez Garrido J."/>
        </authorList>
    </citation>
    <scope>NUCLEOTIDE SEQUENCE</scope>
    <source>
        <strain evidence="1">A484AB</strain>
    </source>
</reference>
<dbReference type="Pfam" id="PF00078">
    <property type="entry name" value="RVT_1"/>
    <property type="match status" value="1"/>
</dbReference>
<keyword evidence="2" id="KW-1185">Reference proteome</keyword>
<protein>
    <submittedName>
        <fullName evidence="1">Uncharacterized protein</fullName>
    </submittedName>
</protein>
<dbReference type="Proteomes" id="UP001152795">
    <property type="component" value="Unassembled WGS sequence"/>
</dbReference>
<dbReference type="PROSITE" id="PS50878">
    <property type="entry name" value="RT_POL"/>
    <property type="match status" value="1"/>
</dbReference>
<sequence length="160" mass="17881">GSILGPLLFIIYINDLPNCLKHTTPRMFADDTSLTAVGKTLNEAEEIANKDLKNIKVWLSSNKLSLNIAKTEYILIGSRSKINSMDVQPTVKIDTCPIKRVKSAKVLGVEIDENLNWEKHIEYIASKVSSGIGALKKLKEFVDRDTLVLVYNALIQPHFD</sequence>
<name>A0A6S7LUH4_PARCT</name>
<dbReference type="OrthoDB" id="8197232at2759"/>
<dbReference type="InterPro" id="IPR000477">
    <property type="entry name" value="RT_dom"/>
</dbReference>
<evidence type="ECO:0000313" key="2">
    <source>
        <dbReference type="Proteomes" id="UP001152795"/>
    </source>
</evidence>
<evidence type="ECO:0000313" key="1">
    <source>
        <dbReference type="EMBL" id="CAB4044273.1"/>
    </source>
</evidence>
<dbReference type="PANTHER" id="PTHR33332">
    <property type="entry name" value="REVERSE TRANSCRIPTASE DOMAIN-CONTAINING PROTEIN"/>
    <property type="match status" value="1"/>
</dbReference>
<accession>A0A6S7LUH4</accession>
<dbReference type="AlphaFoldDB" id="A0A6S7LUH4"/>
<dbReference type="EMBL" id="CACRXK020034419">
    <property type="protein sequence ID" value="CAB4044273.1"/>
    <property type="molecule type" value="Genomic_DNA"/>
</dbReference>
<comment type="caution">
    <text evidence="1">The sequence shown here is derived from an EMBL/GenBank/DDBJ whole genome shotgun (WGS) entry which is preliminary data.</text>
</comment>
<gene>
    <name evidence="1" type="ORF">PACLA_8A042640</name>
</gene>
<organism evidence="1 2">
    <name type="scientific">Paramuricea clavata</name>
    <name type="common">Red gorgonian</name>
    <name type="synonym">Violescent sea-whip</name>
    <dbReference type="NCBI Taxonomy" id="317549"/>
    <lineage>
        <taxon>Eukaryota</taxon>
        <taxon>Metazoa</taxon>
        <taxon>Cnidaria</taxon>
        <taxon>Anthozoa</taxon>
        <taxon>Octocorallia</taxon>
        <taxon>Malacalcyonacea</taxon>
        <taxon>Plexauridae</taxon>
        <taxon>Paramuricea</taxon>
    </lineage>
</organism>